<accession>A0ABQ5DJX0</accession>
<reference evidence="2" key="2">
    <citation type="submission" date="2022-01" db="EMBL/GenBank/DDBJ databases">
        <authorList>
            <person name="Yamashiro T."/>
            <person name="Shiraishi A."/>
            <person name="Satake H."/>
            <person name="Nakayama K."/>
        </authorList>
    </citation>
    <scope>NUCLEOTIDE SEQUENCE</scope>
</reference>
<protein>
    <submittedName>
        <fullName evidence="2">Uncharacterized protein</fullName>
    </submittedName>
</protein>
<name>A0ABQ5DJX0_9ASTR</name>
<reference evidence="2" key="1">
    <citation type="journal article" date="2022" name="Int. J. Mol. Sci.">
        <title>Draft Genome of Tanacetum Coccineum: Genomic Comparison of Closely Related Tanacetum-Family Plants.</title>
        <authorList>
            <person name="Yamashiro T."/>
            <person name="Shiraishi A."/>
            <person name="Nakayama K."/>
            <person name="Satake H."/>
        </authorList>
    </citation>
    <scope>NUCLEOTIDE SEQUENCE</scope>
</reference>
<comment type="caution">
    <text evidence="2">The sequence shown here is derived from an EMBL/GenBank/DDBJ whole genome shotgun (WGS) entry which is preliminary data.</text>
</comment>
<evidence type="ECO:0000256" key="1">
    <source>
        <dbReference type="SAM" id="MobiDB-lite"/>
    </source>
</evidence>
<evidence type="ECO:0000313" key="3">
    <source>
        <dbReference type="Proteomes" id="UP001151760"/>
    </source>
</evidence>
<feature type="region of interest" description="Disordered" evidence="1">
    <location>
        <begin position="61"/>
        <end position="83"/>
    </location>
</feature>
<evidence type="ECO:0000313" key="2">
    <source>
        <dbReference type="EMBL" id="GJT39232.1"/>
    </source>
</evidence>
<proteinExistence type="predicted"/>
<dbReference type="EMBL" id="BQNB010015370">
    <property type="protein sequence ID" value="GJT39232.1"/>
    <property type="molecule type" value="Genomic_DNA"/>
</dbReference>
<keyword evidence="3" id="KW-1185">Reference proteome</keyword>
<sequence>MVPLIEPLSAKNLVGEANTSGVPAAVVATSALSTTFVQANSTSPVPSSDYEVVDMDHQAGASSSPKIIFEQETLESSPEHPAT</sequence>
<gene>
    <name evidence="2" type="ORF">Tco_0939097</name>
</gene>
<dbReference type="Proteomes" id="UP001151760">
    <property type="component" value="Unassembled WGS sequence"/>
</dbReference>
<organism evidence="2 3">
    <name type="scientific">Tanacetum coccineum</name>
    <dbReference type="NCBI Taxonomy" id="301880"/>
    <lineage>
        <taxon>Eukaryota</taxon>
        <taxon>Viridiplantae</taxon>
        <taxon>Streptophyta</taxon>
        <taxon>Embryophyta</taxon>
        <taxon>Tracheophyta</taxon>
        <taxon>Spermatophyta</taxon>
        <taxon>Magnoliopsida</taxon>
        <taxon>eudicotyledons</taxon>
        <taxon>Gunneridae</taxon>
        <taxon>Pentapetalae</taxon>
        <taxon>asterids</taxon>
        <taxon>campanulids</taxon>
        <taxon>Asterales</taxon>
        <taxon>Asteraceae</taxon>
        <taxon>Asteroideae</taxon>
        <taxon>Anthemideae</taxon>
        <taxon>Anthemidinae</taxon>
        <taxon>Tanacetum</taxon>
    </lineage>
</organism>